<dbReference type="Proteomes" id="UP001157974">
    <property type="component" value="Unassembled WGS sequence"/>
</dbReference>
<feature type="compositionally biased region" description="Basic and acidic residues" evidence="1">
    <location>
        <begin position="100"/>
        <end position="114"/>
    </location>
</feature>
<name>A0AAV8URQ2_9RHOD</name>
<evidence type="ECO:0000313" key="2">
    <source>
        <dbReference type="EMBL" id="KAJ8903787.1"/>
    </source>
</evidence>
<feature type="region of interest" description="Disordered" evidence="1">
    <location>
        <begin position="1"/>
        <end position="139"/>
    </location>
</feature>
<dbReference type="AlphaFoldDB" id="A0AAV8URQ2"/>
<feature type="compositionally biased region" description="Basic and acidic residues" evidence="1">
    <location>
        <begin position="172"/>
        <end position="190"/>
    </location>
</feature>
<evidence type="ECO:0000256" key="1">
    <source>
        <dbReference type="SAM" id="MobiDB-lite"/>
    </source>
</evidence>
<comment type="caution">
    <text evidence="2">The sequence shown here is derived from an EMBL/GenBank/DDBJ whole genome shotgun (WGS) entry which is preliminary data.</text>
</comment>
<feature type="compositionally biased region" description="Basic and acidic residues" evidence="1">
    <location>
        <begin position="28"/>
        <end position="63"/>
    </location>
</feature>
<sequence>MEGAVEAVEGESHGLLESDFGLASSEKGFGESRDRVASESRRDLGVENSFREDNSSHLLDGIHPETAPAVVVNSGSSGPDPSSETGFLNRLRTAIGSRSGDSHEQADDTNDEWRPATQPEILNGQSHAATAREQKRPNGEMATVVGALDDENHLDQISRFEGNRSTVVNPEEPIRSYLKTDESETQRERTVHGEVVRKSLGPVSRIIKFFETPL</sequence>
<keyword evidence="3" id="KW-1185">Reference proteome</keyword>
<feature type="compositionally biased region" description="Polar residues" evidence="1">
    <location>
        <begin position="73"/>
        <end position="86"/>
    </location>
</feature>
<protein>
    <submittedName>
        <fullName evidence="2">Uncharacterized protein</fullName>
    </submittedName>
</protein>
<dbReference type="EMBL" id="JAMWBK010000006">
    <property type="protein sequence ID" value="KAJ8903787.1"/>
    <property type="molecule type" value="Genomic_DNA"/>
</dbReference>
<proteinExistence type="predicted"/>
<accession>A0AAV8URQ2</accession>
<feature type="region of interest" description="Disordered" evidence="1">
    <location>
        <begin position="171"/>
        <end position="190"/>
    </location>
</feature>
<evidence type="ECO:0000313" key="3">
    <source>
        <dbReference type="Proteomes" id="UP001157974"/>
    </source>
</evidence>
<gene>
    <name evidence="2" type="ORF">NDN08_000321</name>
</gene>
<organism evidence="2 3">
    <name type="scientific">Rhodosorus marinus</name>
    <dbReference type="NCBI Taxonomy" id="101924"/>
    <lineage>
        <taxon>Eukaryota</taxon>
        <taxon>Rhodophyta</taxon>
        <taxon>Stylonematophyceae</taxon>
        <taxon>Stylonematales</taxon>
        <taxon>Stylonemataceae</taxon>
        <taxon>Rhodosorus</taxon>
    </lineage>
</organism>
<reference evidence="2 3" key="1">
    <citation type="journal article" date="2023" name="Nat. Commun.">
        <title>Origin of minicircular mitochondrial genomes in red algae.</title>
        <authorList>
            <person name="Lee Y."/>
            <person name="Cho C.H."/>
            <person name="Lee Y.M."/>
            <person name="Park S.I."/>
            <person name="Yang J.H."/>
            <person name="West J.A."/>
            <person name="Bhattacharya D."/>
            <person name="Yoon H.S."/>
        </authorList>
    </citation>
    <scope>NUCLEOTIDE SEQUENCE [LARGE SCALE GENOMIC DNA]</scope>
    <source>
        <strain evidence="2 3">CCMP1338</strain>
        <tissue evidence="2">Whole cell</tissue>
    </source>
</reference>